<proteinExistence type="predicted"/>
<gene>
    <name evidence="1" type="ORF">LTRI10_LOCUS35067</name>
</gene>
<reference evidence="1 2" key="1">
    <citation type="submission" date="2024-04" db="EMBL/GenBank/DDBJ databases">
        <authorList>
            <person name="Fracassetti M."/>
        </authorList>
    </citation>
    <scope>NUCLEOTIDE SEQUENCE [LARGE SCALE GENOMIC DNA]</scope>
</reference>
<sequence length="105" mass="12790">MAVCGQAILEYFTNPDMESAKEDVLDHMNELWRTWRSRMNRDHVKPHDSLVEILEDVPEFLSKEDWEWCVKEKFLSEEFLVKQSYSKLHFLLLLVQWRQRLLSNY</sequence>
<organism evidence="1 2">
    <name type="scientific">Linum trigynum</name>
    <dbReference type="NCBI Taxonomy" id="586398"/>
    <lineage>
        <taxon>Eukaryota</taxon>
        <taxon>Viridiplantae</taxon>
        <taxon>Streptophyta</taxon>
        <taxon>Embryophyta</taxon>
        <taxon>Tracheophyta</taxon>
        <taxon>Spermatophyta</taxon>
        <taxon>Magnoliopsida</taxon>
        <taxon>eudicotyledons</taxon>
        <taxon>Gunneridae</taxon>
        <taxon>Pentapetalae</taxon>
        <taxon>rosids</taxon>
        <taxon>fabids</taxon>
        <taxon>Malpighiales</taxon>
        <taxon>Linaceae</taxon>
        <taxon>Linum</taxon>
    </lineage>
</organism>
<protein>
    <submittedName>
        <fullName evidence="1">Uncharacterized protein</fullName>
    </submittedName>
</protein>
<dbReference type="PANTHER" id="PTHR33499">
    <property type="entry name" value="OS12G0282400 PROTEIN-RELATED"/>
    <property type="match status" value="1"/>
</dbReference>
<dbReference type="PANTHER" id="PTHR33499:SF40">
    <property type="entry name" value="TRANSPOSASE-ASSOCIATED DOMAIN-CONTAINING PROTEIN"/>
    <property type="match status" value="1"/>
</dbReference>
<evidence type="ECO:0000313" key="1">
    <source>
        <dbReference type="EMBL" id="CAL1394572.1"/>
    </source>
</evidence>
<dbReference type="EMBL" id="OZ034819">
    <property type="protein sequence ID" value="CAL1394572.1"/>
    <property type="molecule type" value="Genomic_DNA"/>
</dbReference>
<evidence type="ECO:0000313" key="2">
    <source>
        <dbReference type="Proteomes" id="UP001497516"/>
    </source>
</evidence>
<accession>A0AAV2F973</accession>
<keyword evidence="2" id="KW-1185">Reference proteome</keyword>
<dbReference type="AlphaFoldDB" id="A0AAV2F973"/>
<dbReference type="Proteomes" id="UP001497516">
    <property type="component" value="Chromosome 6"/>
</dbReference>
<name>A0AAV2F973_9ROSI</name>